<proteinExistence type="predicted"/>
<organism evidence="1 2">
    <name type="scientific">Parelaphostrongylus tenuis</name>
    <name type="common">Meningeal worm</name>
    <dbReference type="NCBI Taxonomy" id="148309"/>
    <lineage>
        <taxon>Eukaryota</taxon>
        <taxon>Metazoa</taxon>
        <taxon>Ecdysozoa</taxon>
        <taxon>Nematoda</taxon>
        <taxon>Chromadorea</taxon>
        <taxon>Rhabditida</taxon>
        <taxon>Rhabditina</taxon>
        <taxon>Rhabditomorpha</taxon>
        <taxon>Strongyloidea</taxon>
        <taxon>Metastrongylidae</taxon>
        <taxon>Parelaphostrongylus</taxon>
    </lineage>
</organism>
<dbReference type="Proteomes" id="UP001196413">
    <property type="component" value="Unassembled WGS sequence"/>
</dbReference>
<keyword evidence="2" id="KW-1185">Reference proteome</keyword>
<accession>A0AAD5MGV8</accession>
<sequence>MEGTIAKKTRVWNPAIDNSGVIDDKLISEDDRSSDGPINISRIPNSNLLFIIQNYFHVARVQQQRVVEEALRRGFISPFPVPPIMTLPSRQNLPCIMPPPLQSMDAASSMKGCQYQGLYGGCGTMVQLSFFN</sequence>
<evidence type="ECO:0000313" key="2">
    <source>
        <dbReference type="Proteomes" id="UP001196413"/>
    </source>
</evidence>
<name>A0AAD5MGV8_PARTN</name>
<reference evidence="1" key="1">
    <citation type="submission" date="2021-06" db="EMBL/GenBank/DDBJ databases">
        <title>Parelaphostrongylus tenuis whole genome reference sequence.</title>
        <authorList>
            <person name="Garwood T.J."/>
            <person name="Larsen P.A."/>
            <person name="Fountain-Jones N.M."/>
            <person name="Garbe J.R."/>
            <person name="Macchietto M.G."/>
            <person name="Kania S.A."/>
            <person name="Gerhold R.W."/>
            <person name="Richards J.E."/>
            <person name="Wolf T.M."/>
        </authorList>
    </citation>
    <scope>NUCLEOTIDE SEQUENCE</scope>
    <source>
        <strain evidence="1">MNPRO001-30</strain>
        <tissue evidence="1">Meninges</tissue>
    </source>
</reference>
<dbReference type="EMBL" id="JAHQIW010000312">
    <property type="protein sequence ID" value="KAJ1347431.1"/>
    <property type="molecule type" value="Genomic_DNA"/>
</dbReference>
<comment type="caution">
    <text evidence="1">The sequence shown here is derived from an EMBL/GenBank/DDBJ whole genome shotgun (WGS) entry which is preliminary data.</text>
</comment>
<evidence type="ECO:0000313" key="1">
    <source>
        <dbReference type="EMBL" id="KAJ1347431.1"/>
    </source>
</evidence>
<protein>
    <submittedName>
        <fullName evidence="1">Uncharacterized protein</fullName>
    </submittedName>
</protein>
<dbReference type="AlphaFoldDB" id="A0AAD5MGV8"/>
<gene>
    <name evidence="1" type="ORF">KIN20_002481</name>
</gene>